<dbReference type="SUPFAM" id="SSF52058">
    <property type="entry name" value="L domain-like"/>
    <property type="match status" value="1"/>
</dbReference>
<organism evidence="2 3">
    <name type="scientific">Chlamydomonas eustigma</name>
    <dbReference type="NCBI Taxonomy" id="1157962"/>
    <lineage>
        <taxon>Eukaryota</taxon>
        <taxon>Viridiplantae</taxon>
        <taxon>Chlorophyta</taxon>
        <taxon>core chlorophytes</taxon>
        <taxon>Chlorophyceae</taxon>
        <taxon>CS clade</taxon>
        <taxon>Chlamydomonadales</taxon>
        <taxon>Chlamydomonadaceae</taxon>
        <taxon>Chlamydomonas</taxon>
    </lineage>
</organism>
<name>A0A250WZG6_9CHLO</name>
<dbReference type="GO" id="GO:0005930">
    <property type="term" value="C:axoneme"/>
    <property type="evidence" value="ECO:0007669"/>
    <property type="project" value="UniProtKB-SubCell"/>
</dbReference>
<comment type="subcellular location">
    <subcellularLocation>
        <location evidence="1">Cytoplasm</location>
        <location evidence="1">Cytoskeleton</location>
        <location evidence="1">Cilium axoneme</location>
    </subcellularLocation>
</comment>
<gene>
    <name evidence="2" type="ORF">CEUSTIGMA_g3665.t1</name>
</gene>
<dbReference type="InterPro" id="IPR032675">
    <property type="entry name" value="LRR_dom_sf"/>
</dbReference>
<dbReference type="Gene3D" id="3.80.10.10">
    <property type="entry name" value="Ribonuclease Inhibitor"/>
    <property type="match status" value="1"/>
</dbReference>
<evidence type="ECO:0000256" key="1">
    <source>
        <dbReference type="ARBA" id="ARBA00004430"/>
    </source>
</evidence>
<sequence>MTSIVTYDTVAHIAFVAQSLRSLSLPILSPAAACALPLLPTTLTSLSLVVSDSSSLDLAVQLPCLQHLSVSTREGLYYLVLSLGQISHISGLYALASLKLSQVFISDCRLTFDPLSVLTSLTELCVSSPLSAERLNQLPSSLKVLQLPCFAGGLEAAAGLGPTFNLTELRCRQALTEIDLSSLFHMRNLTRLSCDKIILSDSKVQAVQVLLMSQPLIQAMDLDTEPVTLLLPSVPLPVLPQVKSLSFSGYHKHNGLLGLMFPALASLSISGINCLQRLEELLNLAPICWSTPPQSTFVVQSELAVKGPWWPSQLRTLGLGFSSSLRFRPKQIAASLSVMPDTMRNCVRLLELRDRGRDASGLEPAGRVVDDSVLASAVAEMQGIEELCLVQCGAVSGGGLRQVIQQLAGSRLVSLVVIGCPKISRAEAEGIPYMLGKPFMEA</sequence>
<dbReference type="Proteomes" id="UP000232323">
    <property type="component" value="Unassembled WGS sequence"/>
</dbReference>
<dbReference type="AlphaFoldDB" id="A0A250WZG6"/>
<evidence type="ECO:0000313" key="2">
    <source>
        <dbReference type="EMBL" id="GAX76221.1"/>
    </source>
</evidence>
<dbReference type="OrthoDB" id="561390at2759"/>
<accession>A0A250WZG6</accession>
<comment type="caution">
    <text evidence="2">The sequence shown here is derived from an EMBL/GenBank/DDBJ whole genome shotgun (WGS) entry which is preliminary data.</text>
</comment>
<evidence type="ECO:0000313" key="3">
    <source>
        <dbReference type="Proteomes" id="UP000232323"/>
    </source>
</evidence>
<proteinExistence type="predicted"/>
<reference evidence="2 3" key="1">
    <citation type="submission" date="2017-08" db="EMBL/GenBank/DDBJ databases">
        <title>Acidophilic green algal genome provides insights into adaptation to an acidic environment.</title>
        <authorList>
            <person name="Hirooka S."/>
            <person name="Hirose Y."/>
            <person name="Kanesaki Y."/>
            <person name="Higuchi S."/>
            <person name="Fujiwara T."/>
            <person name="Onuma R."/>
            <person name="Era A."/>
            <person name="Ohbayashi R."/>
            <person name="Uzuka A."/>
            <person name="Nozaki H."/>
            <person name="Yoshikawa H."/>
            <person name="Miyagishima S.Y."/>
        </authorList>
    </citation>
    <scope>NUCLEOTIDE SEQUENCE [LARGE SCALE GENOMIC DNA]</scope>
    <source>
        <strain evidence="2 3">NIES-2499</strain>
    </source>
</reference>
<protein>
    <submittedName>
        <fullName evidence="2">Uncharacterized protein</fullName>
    </submittedName>
</protein>
<dbReference type="EMBL" id="BEGY01000016">
    <property type="protein sequence ID" value="GAX76221.1"/>
    <property type="molecule type" value="Genomic_DNA"/>
</dbReference>
<keyword evidence="3" id="KW-1185">Reference proteome</keyword>